<feature type="compositionally biased region" description="Basic and acidic residues" evidence="1">
    <location>
        <begin position="566"/>
        <end position="578"/>
    </location>
</feature>
<dbReference type="GO" id="GO:0008757">
    <property type="term" value="F:S-adenosylmethionine-dependent methyltransferase activity"/>
    <property type="evidence" value="ECO:0007669"/>
    <property type="project" value="UniProtKB-ARBA"/>
</dbReference>
<dbReference type="InterPro" id="IPR019410">
    <property type="entry name" value="Methyltransf_16"/>
</dbReference>
<reference evidence="2 3" key="1">
    <citation type="submission" date="2017-02" db="EMBL/GenBank/DDBJ databases">
        <title>Genomes of Trichoderma spp. with biocontrol activity.</title>
        <authorList>
            <person name="Gardiner D."/>
            <person name="Kazan K."/>
            <person name="Vos C."/>
            <person name="Harvey P."/>
        </authorList>
    </citation>
    <scope>NUCLEOTIDE SEQUENCE [LARGE SCALE GENOMIC DNA]</scope>
    <source>
        <strain evidence="2 3">Tr1</strain>
    </source>
</reference>
<protein>
    <submittedName>
        <fullName evidence="2">Uncharacterized protein</fullName>
    </submittedName>
</protein>
<dbReference type="Gene3D" id="3.40.50.150">
    <property type="entry name" value="Vaccinia Virus protein VP39"/>
    <property type="match status" value="1"/>
</dbReference>
<sequence>MATLAPEDFPQMWQRPSYEELFAILQSLELSPPVWNHRQKQSDILVHQESLATQRKAEVTRYISSVIKSPLAWIDDYDKQEALWELASKRMSERCGRTAMGEVTRRWPFDGDGVACEPFELIIKEPALTGDSLGFKTWGSSYVLSRHLPRLAATSLFKLFDETLGQPPPTVLELGSGTGLLGVAAAALWQTHVILSDLPNIVPNLKENTEKNQSLVESRGGSMSVGPLTWGGEEDEIDQELFGEPFQFKLVLAADSLYDDDHPALLSSAICQNLALGSESRAVVMVPMRDNITRTLLEAFKQAMLDLETPLFCEEESELAGEDDWGEDEEEGQVKCWLGIFSRGGSPLTTTKIFIPSPVTASLLDAKPNIRSDPPHIFSSSFFWKGADVGRSRDREPGVFLRVAPGLEDQAGIDAGFVFVDTRKHGRSYKTLRSQDAQEKASMRAIGGFDFAFRDTSSTYAMVGAAQYLDEEIDWVLSAVVGKKKQSYIQTHFKDKFGRSLNHNQIRYIKNKYGKDPRFNSPLVNTRAPRIATSPKPGDPGEQEGEDEQHNEIDFGSPGEDGSSVDMKKRQDESKDGAVEMIRAKRKRGADDSGSGRSRFIKKIIGSQRPQLQRDRVSKTIEYETPPQQWNTLNLELPTSHVHSTTPSLAHDYHDTQYLHTEAHDNTQQPMPSQFHNTSTCVGWTPSVPLTTWETDSPVFTSVNHNMNPSDLVYNTSTMEQLYHHPAEQTQTLPQTPTIQYQSQLLQPLLAAPSISSFSPLIPNITPYPYHSYQGHQYHQTPQRQQHLQLHLEAPENPEYPSLAISEVEGHPSLDTLSSVLPFQLIPSFQKMPIESASSRGVAEGNVREHH</sequence>
<evidence type="ECO:0000256" key="1">
    <source>
        <dbReference type="SAM" id="MobiDB-lite"/>
    </source>
</evidence>
<comment type="caution">
    <text evidence="2">The sequence shown here is derived from an EMBL/GenBank/DDBJ whole genome shotgun (WGS) entry which is preliminary data.</text>
</comment>
<dbReference type="PANTHER" id="PTHR14614">
    <property type="entry name" value="HEPATOCELLULAR CARCINOMA-ASSOCIATED ANTIGEN"/>
    <property type="match status" value="1"/>
</dbReference>
<dbReference type="AlphaFoldDB" id="A0A2K0ULD3"/>
<dbReference type="PANTHER" id="PTHR14614:SF156">
    <property type="entry name" value="PROTEIN-LYSINE N-METHYLTRANSFERASE EFM2"/>
    <property type="match status" value="1"/>
</dbReference>
<proteinExistence type="predicted"/>
<dbReference type="Proteomes" id="UP000236290">
    <property type="component" value="Unassembled WGS sequence"/>
</dbReference>
<gene>
    <name evidence="2" type="ORF">THARTR1_01603</name>
</gene>
<dbReference type="GO" id="GO:0005829">
    <property type="term" value="C:cytosol"/>
    <property type="evidence" value="ECO:0007669"/>
    <property type="project" value="TreeGrafter"/>
</dbReference>
<evidence type="ECO:0000313" key="2">
    <source>
        <dbReference type="EMBL" id="PNP58587.1"/>
    </source>
</evidence>
<dbReference type="Pfam" id="PF10294">
    <property type="entry name" value="Methyltransf_16"/>
    <property type="match status" value="1"/>
</dbReference>
<feature type="region of interest" description="Disordered" evidence="1">
    <location>
        <begin position="512"/>
        <end position="579"/>
    </location>
</feature>
<accession>A0A2K0ULD3</accession>
<dbReference type="SUPFAM" id="SSF53335">
    <property type="entry name" value="S-adenosyl-L-methionine-dependent methyltransferases"/>
    <property type="match status" value="1"/>
</dbReference>
<dbReference type="EMBL" id="MTYI01000020">
    <property type="protein sequence ID" value="PNP58587.1"/>
    <property type="molecule type" value="Genomic_DNA"/>
</dbReference>
<evidence type="ECO:0000313" key="3">
    <source>
        <dbReference type="Proteomes" id="UP000236290"/>
    </source>
</evidence>
<name>A0A2K0ULD3_TRIHA</name>
<organism evidence="2 3">
    <name type="scientific">Trichoderma harzianum</name>
    <name type="common">Hypocrea lixii</name>
    <dbReference type="NCBI Taxonomy" id="5544"/>
    <lineage>
        <taxon>Eukaryota</taxon>
        <taxon>Fungi</taxon>
        <taxon>Dikarya</taxon>
        <taxon>Ascomycota</taxon>
        <taxon>Pezizomycotina</taxon>
        <taxon>Sordariomycetes</taxon>
        <taxon>Hypocreomycetidae</taxon>
        <taxon>Hypocreales</taxon>
        <taxon>Hypocreaceae</taxon>
        <taxon>Trichoderma</taxon>
    </lineage>
</organism>
<dbReference type="OrthoDB" id="433955at2759"/>
<dbReference type="InterPro" id="IPR029063">
    <property type="entry name" value="SAM-dependent_MTases_sf"/>
</dbReference>